<sequence length="156" mass="17285">MSNLPFTLPKSVGSILSLLPQHPHSLLFTTLLNITLTRHLKLQDLKPLHGKNICICIKDGATTLHFSITPKSFVATRPKSKPDLIISANAYDFLMMGLRKEDPDTLFFNRRLTMEGDTELGLYVKNTLDALDLPPLDATSLLPAPLVALLKSTIRP</sequence>
<evidence type="ECO:0000313" key="4">
    <source>
        <dbReference type="Proteomes" id="UP000295367"/>
    </source>
</evidence>
<evidence type="ECO:0000256" key="1">
    <source>
        <dbReference type="HAMAP-Rule" id="MF_02231"/>
    </source>
</evidence>
<keyword evidence="4" id="KW-1185">Reference proteome</keyword>
<evidence type="ECO:0000259" key="2">
    <source>
        <dbReference type="Pfam" id="PF02036"/>
    </source>
</evidence>
<dbReference type="Proteomes" id="UP000295367">
    <property type="component" value="Unassembled WGS sequence"/>
</dbReference>
<dbReference type="Pfam" id="PF02036">
    <property type="entry name" value="SCP2"/>
    <property type="match status" value="1"/>
</dbReference>
<proteinExistence type="inferred from homology"/>
<dbReference type="InterPro" id="IPR036527">
    <property type="entry name" value="SCP2_sterol-bd_dom_sf"/>
</dbReference>
<gene>
    <name evidence="1" type="primary">ubiT</name>
    <name evidence="3" type="ORF">EDC63_11610</name>
</gene>
<comment type="caution">
    <text evidence="3">The sequence shown here is derived from an EMBL/GenBank/DDBJ whole genome shotgun (WGS) entry which is preliminary data.</text>
</comment>
<dbReference type="Gene3D" id="3.30.1050.10">
    <property type="entry name" value="SCP2 sterol-binding domain"/>
    <property type="match status" value="1"/>
</dbReference>
<protein>
    <recommendedName>
        <fullName evidence="1">Ubiquinone biosynthesis accessory factor UbiT</fullName>
    </recommendedName>
</protein>
<dbReference type="InterPro" id="IPR003033">
    <property type="entry name" value="SCP2_sterol-bd_dom"/>
</dbReference>
<name>A0A4R3XVQ8_9PROT</name>
<comment type="similarity">
    <text evidence="1">Belongs to the UbiT family.</text>
</comment>
<dbReference type="InterPro" id="IPR016830">
    <property type="entry name" value="UbiT"/>
</dbReference>
<comment type="function">
    <text evidence="1">Required for O(2)-independent ubiquinone (coenzyme Q) biosynthesis. Likely functions as an accessory factor.</text>
</comment>
<keyword evidence="1" id="KW-0831">Ubiquinone biosynthesis</keyword>
<feature type="domain" description="SCP2" evidence="2">
    <location>
        <begin position="41"/>
        <end position="129"/>
    </location>
</feature>
<dbReference type="AlphaFoldDB" id="A0A4R3XVQ8"/>
<evidence type="ECO:0000313" key="3">
    <source>
        <dbReference type="EMBL" id="TCV83260.1"/>
    </source>
</evidence>
<dbReference type="OrthoDB" id="5292463at2"/>
<accession>A0A4R3XVQ8</accession>
<dbReference type="RefSeq" id="WP_124947109.1">
    <property type="nucleotide sequence ID" value="NZ_BHVT01000065.1"/>
</dbReference>
<dbReference type="SUPFAM" id="SSF55718">
    <property type="entry name" value="SCP-like"/>
    <property type="match status" value="1"/>
</dbReference>
<reference evidence="3 4" key="1">
    <citation type="submission" date="2019-03" db="EMBL/GenBank/DDBJ databases">
        <title>Genomic Encyclopedia of Type Strains, Phase IV (KMG-IV): sequencing the most valuable type-strain genomes for metagenomic binning, comparative biology and taxonomic classification.</title>
        <authorList>
            <person name="Goeker M."/>
        </authorList>
    </citation>
    <scope>NUCLEOTIDE SEQUENCE [LARGE SCALE GENOMIC DNA]</scope>
    <source>
        <strain evidence="3 4">DSM 100309</strain>
    </source>
</reference>
<comment type="pathway">
    <text evidence="1">Cofactor biosynthesis; ubiquinone biosynthesis.</text>
</comment>
<dbReference type="GO" id="GO:0006744">
    <property type="term" value="P:ubiquinone biosynthetic process"/>
    <property type="evidence" value="ECO:0007669"/>
    <property type="project" value="UniProtKB-UniRule"/>
</dbReference>
<organism evidence="3 4">
    <name type="scientific">Sulfurirhabdus autotrophica</name>
    <dbReference type="NCBI Taxonomy" id="1706046"/>
    <lineage>
        <taxon>Bacteria</taxon>
        <taxon>Pseudomonadati</taxon>
        <taxon>Pseudomonadota</taxon>
        <taxon>Betaproteobacteria</taxon>
        <taxon>Nitrosomonadales</taxon>
        <taxon>Sulfuricellaceae</taxon>
        <taxon>Sulfurirhabdus</taxon>
    </lineage>
</organism>
<dbReference type="UniPathway" id="UPA00232"/>
<dbReference type="EMBL" id="SMCO01000016">
    <property type="protein sequence ID" value="TCV83260.1"/>
    <property type="molecule type" value="Genomic_DNA"/>
</dbReference>
<dbReference type="HAMAP" id="MF_02231">
    <property type="entry name" value="UbiT"/>
    <property type="match status" value="1"/>
</dbReference>